<dbReference type="EMBL" id="KB908940">
    <property type="protein sequence ID" value="EOB14232.1"/>
    <property type="molecule type" value="Genomic_DNA"/>
</dbReference>
<evidence type="ECO:0000256" key="1">
    <source>
        <dbReference type="SAM" id="SignalP"/>
    </source>
</evidence>
<accession>R0KVI7</accession>
<proteinExistence type="predicted"/>
<dbReference type="Proteomes" id="UP000016927">
    <property type="component" value="Unassembled WGS sequence"/>
</dbReference>
<gene>
    <name evidence="2" type="ORF">NBO_32g0007</name>
</gene>
<evidence type="ECO:0000313" key="2">
    <source>
        <dbReference type="EMBL" id="EOB14232.1"/>
    </source>
</evidence>
<evidence type="ECO:0000313" key="3">
    <source>
        <dbReference type="Proteomes" id="UP000016927"/>
    </source>
</evidence>
<keyword evidence="3" id="KW-1185">Reference proteome</keyword>
<organism evidence="2 3">
    <name type="scientific">Nosema bombycis (strain CQ1 / CVCC 102059)</name>
    <name type="common">Microsporidian parasite</name>
    <name type="synonym">Pebrine of silkworm</name>
    <dbReference type="NCBI Taxonomy" id="578461"/>
    <lineage>
        <taxon>Eukaryota</taxon>
        <taxon>Fungi</taxon>
        <taxon>Fungi incertae sedis</taxon>
        <taxon>Microsporidia</taxon>
        <taxon>Nosematidae</taxon>
        <taxon>Nosema</taxon>
    </lineage>
</organism>
<feature type="signal peptide" evidence="1">
    <location>
        <begin position="1"/>
        <end position="21"/>
    </location>
</feature>
<sequence>MNFFHLSYKLLAIIFLSQVNSSSMKSSTNTEQSNYCLEQKGNETVIKFLKTKEFCNFFNLMEEVNGMIKEVETNIKSEILLNCELKKTSKSLMNNATTMKSLSSHETYLKHNNRSIHLFKRFIPYYKKKKDKERIMIFSFLIEKFVFKL</sequence>
<dbReference type="HOGENOM" id="CLU_1750210_0_0_1"/>
<keyword evidence="1" id="KW-0732">Signal</keyword>
<dbReference type="AlphaFoldDB" id="R0KVI7"/>
<feature type="chain" id="PRO_5004354426" evidence="1">
    <location>
        <begin position="22"/>
        <end position="149"/>
    </location>
</feature>
<name>R0KVI7_NOSB1</name>
<protein>
    <submittedName>
        <fullName evidence="2">Uncharacterized protein</fullName>
    </submittedName>
</protein>
<reference evidence="2 3" key="1">
    <citation type="journal article" date="2013" name="BMC Genomics">
        <title>Comparative genomics of parasitic silkworm microsporidia reveal an association between genome expansion and host adaptation.</title>
        <authorList>
            <person name="Pan G."/>
            <person name="Xu J."/>
            <person name="Li T."/>
            <person name="Xia Q."/>
            <person name="Liu S.L."/>
            <person name="Zhang G."/>
            <person name="Li S."/>
            <person name="Li C."/>
            <person name="Liu H."/>
            <person name="Yang L."/>
            <person name="Liu T."/>
            <person name="Zhang X."/>
            <person name="Wu Z."/>
            <person name="Fan W."/>
            <person name="Dang X."/>
            <person name="Xiang H."/>
            <person name="Tao M."/>
            <person name="Li Y."/>
            <person name="Hu J."/>
            <person name="Li Z."/>
            <person name="Lin L."/>
            <person name="Luo J."/>
            <person name="Geng L."/>
            <person name="Wang L."/>
            <person name="Long M."/>
            <person name="Wan Y."/>
            <person name="He N."/>
            <person name="Zhang Z."/>
            <person name="Lu C."/>
            <person name="Keeling P.J."/>
            <person name="Wang J."/>
            <person name="Xiang Z."/>
            <person name="Zhou Z."/>
        </authorList>
    </citation>
    <scope>NUCLEOTIDE SEQUENCE [LARGE SCALE GENOMIC DNA]</scope>
    <source>
        <strain evidence="3">CQ1 / CVCC 102059</strain>
    </source>
</reference>
<dbReference type="VEuPathDB" id="MicrosporidiaDB:NBO_32g0007"/>